<dbReference type="Pfam" id="PF00096">
    <property type="entry name" value="zf-C2H2"/>
    <property type="match status" value="1"/>
</dbReference>
<dbReference type="SUPFAM" id="SSF57667">
    <property type="entry name" value="beta-beta-alpha zinc fingers"/>
    <property type="match status" value="4"/>
</dbReference>
<keyword evidence="3 5" id="KW-0863">Zinc-finger</keyword>
<dbReference type="InterPro" id="IPR050329">
    <property type="entry name" value="GLI_C2H2-zinc-finger"/>
</dbReference>
<dbReference type="PROSITE" id="PS00028">
    <property type="entry name" value="ZINC_FINGER_C2H2_1"/>
    <property type="match status" value="8"/>
</dbReference>
<evidence type="ECO:0000313" key="9">
    <source>
        <dbReference type="Proteomes" id="UP000759131"/>
    </source>
</evidence>
<dbReference type="SMART" id="SM00355">
    <property type="entry name" value="ZnF_C2H2"/>
    <property type="match status" value="9"/>
</dbReference>
<dbReference type="Gene3D" id="3.30.160.60">
    <property type="entry name" value="Classic Zinc Finger"/>
    <property type="match status" value="5"/>
</dbReference>
<keyword evidence="9" id="KW-1185">Reference proteome</keyword>
<dbReference type="GO" id="GO:0000978">
    <property type="term" value="F:RNA polymerase II cis-regulatory region sequence-specific DNA binding"/>
    <property type="evidence" value="ECO:0007669"/>
    <property type="project" value="TreeGrafter"/>
</dbReference>
<proteinExistence type="predicted"/>
<feature type="domain" description="C2H2-type" evidence="7">
    <location>
        <begin position="102"/>
        <end position="131"/>
    </location>
</feature>
<feature type="compositionally biased region" description="Basic residues" evidence="6">
    <location>
        <begin position="33"/>
        <end position="42"/>
    </location>
</feature>
<protein>
    <recommendedName>
        <fullName evidence="7">C2H2-type domain-containing protein</fullName>
    </recommendedName>
</protein>
<dbReference type="OrthoDB" id="2687452at2759"/>
<dbReference type="InterPro" id="IPR013087">
    <property type="entry name" value="Znf_C2H2_type"/>
</dbReference>
<evidence type="ECO:0000259" key="7">
    <source>
        <dbReference type="PROSITE" id="PS50157"/>
    </source>
</evidence>
<dbReference type="GO" id="GO:0005634">
    <property type="term" value="C:nucleus"/>
    <property type="evidence" value="ECO:0007669"/>
    <property type="project" value="UniProtKB-ARBA"/>
</dbReference>
<evidence type="ECO:0000256" key="2">
    <source>
        <dbReference type="ARBA" id="ARBA00022737"/>
    </source>
</evidence>
<dbReference type="FunFam" id="3.30.160.60:FF:000125">
    <property type="entry name" value="Putative zinc finger protein 143"/>
    <property type="match status" value="1"/>
</dbReference>
<feature type="compositionally biased region" description="Polar residues" evidence="6">
    <location>
        <begin position="22"/>
        <end position="32"/>
    </location>
</feature>
<dbReference type="PANTHER" id="PTHR19818:SF139">
    <property type="entry name" value="PAIR-RULE PROTEIN ODD-PAIRED"/>
    <property type="match status" value="1"/>
</dbReference>
<dbReference type="AlphaFoldDB" id="A0A7R9QGU7"/>
<keyword evidence="4" id="KW-0862">Zinc</keyword>
<feature type="domain" description="C2H2-type" evidence="7">
    <location>
        <begin position="214"/>
        <end position="243"/>
    </location>
</feature>
<dbReference type="GO" id="GO:0008270">
    <property type="term" value="F:zinc ion binding"/>
    <property type="evidence" value="ECO:0007669"/>
    <property type="project" value="UniProtKB-KW"/>
</dbReference>
<feature type="domain" description="C2H2-type" evidence="7">
    <location>
        <begin position="274"/>
        <end position="304"/>
    </location>
</feature>
<feature type="non-terminal residue" evidence="8">
    <location>
        <position position="1"/>
    </location>
</feature>
<organism evidence="8">
    <name type="scientific">Medioppia subpectinata</name>
    <dbReference type="NCBI Taxonomy" id="1979941"/>
    <lineage>
        <taxon>Eukaryota</taxon>
        <taxon>Metazoa</taxon>
        <taxon>Ecdysozoa</taxon>
        <taxon>Arthropoda</taxon>
        <taxon>Chelicerata</taxon>
        <taxon>Arachnida</taxon>
        <taxon>Acari</taxon>
        <taxon>Acariformes</taxon>
        <taxon>Sarcoptiformes</taxon>
        <taxon>Oribatida</taxon>
        <taxon>Brachypylina</taxon>
        <taxon>Oppioidea</taxon>
        <taxon>Oppiidae</taxon>
        <taxon>Medioppia</taxon>
    </lineage>
</organism>
<reference evidence="8" key="1">
    <citation type="submission" date="2020-11" db="EMBL/GenBank/DDBJ databases">
        <authorList>
            <person name="Tran Van P."/>
        </authorList>
    </citation>
    <scope>NUCLEOTIDE SEQUENCE</scope>
</reference>
<evidence type="ECO:0000256" key="6">
    <source>
        <dbReference type="SAM" id="MobiDB-lite"/>
    </source>
</evidence>
<dbReference type="GO" id="GO:0045944">
    <property type="term" value="P:positive regulation of transcription by RNA polymerase II"/>
    <property type="evidence" value="ECO:0007669"/>
    <property type="project" value="UniProtKB-ARBA"/>
</dbReference>
<evidence type="ECO:0000256" key="3">
    <source>
        <dbReference type="ARBA" id="ARBA00022771"/>
    </source>
</evidence>
<dbReference type="Proteomes" id="UP000759131">
    <property type="component" value="Unassembled WGS sequence"/>
</dbReference>
<gene>
    <name evidence="8" type="ORF">OSB1V03_LOCUS19717</name>
</gene>
<feature type="domain" description="C2H2-type" evidence="7">
    <location>
        <begin position="244"/>
        <end position="273"/>
    </location>
</feature>
<sequence>PQEVRQTRGHQKRLRSREVVKQTDQTNGSQNSRQKRVYKKTKTSQEVVKREDNDLAEEVVTNEDSNERKTSTTDTDLKSIKDNENQKRLNRKPNRVFKLKVIHCDYKDCDYKCRSDAGLASHMKSHNNQKTETYRQQRLSLHRRCYDLVTNSYICDETDCEKEFKKIWDLRQHITRTHINKTICCDYTDCGKLFKTLEAMKAHYRYIHSDDKPYKCPHNGCGQRFIHNSRLEAHVACHVTDRRFKCDFIGCHKDFKTGPELHSHKRIHNTEPTFKCAVEGCRQRFHLYTQLEKHRQSVHSWPSRRVRHPGHRVPCLWPGCDFRAEKHRLKHHERKHTGERPYVCDWPECGKRFARPDGLKDHKNIHNNVKPYACHWPGCQYRCASSANICKHYKQVHQK</sequence>
<evidence type="ECO:0000313" key="8">
    <source>
        <dbReference type="EMBL" id="CAD7643698.1"/>
    </source>
</evidence>
<dbReference type="PANTHER" id="PTHR19818">
    <property type="entry name" value="ZINC FINGER PROTEIN ZIC AND GLI"/>
    <property type="match status" value="1"/>
</dbReference>
<evidence type="ECO:0000256" key="4">
    <source>
        <dbReference type="ARBA" id="ARBA00022833"/>
    </source>
</evidence>
<feature type="domain" description="C2H2-type" evidence="7">
    <location>
        <begin position="183"/>
        <end position="213"/>
    </location>
</feature>
<name>A0A7R9QGU7_9ACAR</name>
<evidence type="ECO:0000256" key="1">
    <source>
        <dbReference type="ARBA" id="ARBA00022723"/>
    </source>
</evidence>
<feature type="region of interest" description="Disordered" evidence="6">
    <location>
        <begin position="1"/>
        <end position="87"/>
    </location>
</feature>
<feature type="domain" description="C2H2-type" evidence="7">
    <location>
        <begin position="342"/>
        <end position="371"/>
    </location>
</feature>
<keyword evidence="2" id="KW-0677">Repeat</keyword>
<dbReference type="EMBL" id="OC884323">
    <property type="protein sequence ID" value="CAD7643698.1"/>
    <property type="molecule type" value="Genomic_DNA"/>
</dbReference>
<dbReference type="PROSITE" id="PS50157">
    <property type="entry name" value="ZINC_FINGER_C2H2_2"/>
    <property type="match status" value="7"/>
</dbReference>
<dbReference type="InterPro" id="IPR036236">
    <property type="entry name" value="Znf_C2H2_sf"/>
</dbReference>
<keyword evidence="1" id="KW-0479">Metal-binding</keyword>
<dbReference type="GO" id="GO:0000981">
    <property type="term" value="F:DNA-binding transcription factor activity, RNA polymerase II-specific"/>
    <property type="evidence" value="ECO:0007669"/>
    <property type="project" value="TreeGrafter"/>
</dbReference>
<accession>A0A7R9QGU7</accession>
<feature type="compositionally biased region" description="Basic and acidic residues" evidence="6">
    <location>
        <begin position="65"/>
        <end position="87"/>
    </location>
</feature>
<feature type="domain" description="C2H2-type" evidence="7">
    <location>
        <begin position="153"/>
        <end position="183"/>
    </location>
</feature>
<dbReference type="EMBL" id="CAJPIZ010029748">
    <property type="protein sequence ID" value="CAG2119770.1"/>
    <property type="molecule type" value="Genomic_DNA"/>
</dbReference>
<evidence type="ECO:0000256" key="5">
    <source>
        <dbReference type="PROSITE-ProRule" id="PRU00042"/>
    </source>
</evidence>